<feature type="domain" description="DUF3048" evidence="3">
    <location>
        <begin position="231"/>
        <end position="339"/>
    </location>
</feature>
<dbReference type="Proteomes" id="UP000242310">
    <property type="component" value="Unassembled WGS sequence"/>
</dbReference>
<dbReference type="Pfam" id="PF17479">
    <property type="entry name" value="DUF3048_C"/>
    <property type="match status" value="1"/>
</dbReference>
<comment type="caution">
    <text evidence="4">The sequence shown here is derived from an EMBL/GenBank/DDBJ whole genome shotgun (WGS) entry which is preliminary data.</text>
</comment>
<evidence type="ECO:0000259" key="3">
    <source>
        <dbReference type="Pfam" id="PF17479"/>
    </source>
</evidence>
<dbReference type="EMBL" id="PYAV01000005">
    <property type="protein sequence ID" value="PSL47048.1"/>
    <property type="molecule type" value="Genomic_DNA"/>
</dbReference>
<dbReference type="RefSeq" id="WP_106588366.1">
    <property type="nucleotide sequence ID" value="NZ_PYAV01000005.1"/>
</dbReference>
<name>A0A2P8HLF1_9BACI</name>
<gene>
    <name evidence="4" type="ORF">B0H94_105204</name>
</gene>
<accession>A0A2P8HLF1</accession>
<dbReference type="OrthoDB" id="9779102at2"/>
<feature type="compositionally biased region" description="Acidic residues" evidence="1">
    <location>
        <begin position="44"/>
        <end position="57"/>
    </location>
</feature>
<feature type="region of interest" description="Disordered" evidence="1">
    <location>
        <begin position="24"/>
        <end position="60"/>
    </location>
</feature>
<protein>
    <recommendedName>
        <fullName evidence="6">DUF3048 family protein</fullName>
    </recommendedName>
</protein>
<proteinExistence type="predicted"/>
<feature type="domain" description="DUF3048" evidence="2">
    <location>
        <begin position="62"/>
        <end position="204"/>
    </location>
</feature>
<organism evidence="4 5">
    <name type="scientific">Salsuginibacillus halophilus</name>
    <dbReference type="NCBI Taxonomy" id="517424"/>
    <lineage>
        <taxon>Bacteria</taxon>
        <taxon>Bacillati</taxon>
        <taxon>Bacillota</taxon>
        <taxon>Bacilli</taxon>
        <taxon>Bacillales</taxon>
        <taxon>Bacillaceae</taxon>
        <taxon>Salsuginibacillus</taxon>
    </lineage>
</organism>
<evidence type="ECO:0000313" key="5">
    <source>
        <dbReference type="Proteomes" id="UP000242310"/>
    </source>
</evidence>
<evidence type="ECO:0000256" key="1">
    <source>
        <dbReference type="SAM" id="MobiDB-lite"/>
    </source>
</evidence>
<dbReference type="InterPro" id="IPR035328">
    <property type="entry name" value="DUF3048_C"/>
</dbReference>
<keyword evidence="5" id="KW-1185">Reference proteome</keyword>
<evidence type="ECO:0000259" key="2">
    <source>
        <dbReference type="Pfam" id="PF11258"/>
    </source>
</evidence>
<dbReference type="SUPFAM" id="SSF159774">
    <property type="entry name" value="YerB-like"/>
    <property type="match status" value="1"/>
</dbReference>
<reference evidence="4 5" key="1">
    <citation type="submission" date="2018-03" db="EMBL/GenBank/DDBJ databases">
        <title>Genomic Encyclopedia of Type Strains, Phase III (KMG-III): the genomes of soil and plant-associated and newly described type strains.</title>
        <authorList>
            <person name="Whitman W."/>
        </authorList>
    </citation>
    <scope>NUCLEOTIDE SEQUENCE [LARGE SCALE GENOMIC DNA]</scope>
    <source>
        <strain evidence="4 5">CGMCC 1.07653</strain>
    </source>
</reference>
<dbReference type="Pfam" id="PF11258">
    <property type="entry name" value="DUF3048"/>
    <property type="match status" value="1"/>
</dbReference>
<evidence type="ECO:0000313" key="4">
    <source>
        <dbReference type="EMBL" id="PSL47048.1"/>
    </source>
</evidence>
<dbReference type="InterPro" id="IPR021416">
    <property type="entry name" value="DUF3048_N"/>
</dbReference>
<dbReference type="InterPro" id="IPR023158">
    <property type="entry name" value="YerB-like_sf"/>
</dbReference>
<sequence length="358" mass="39521">MKRFFIIPAAFALLLTACSEDEDQTEAEEAASGASNLEVRDDPSEITEDTVEDDSSEYEYPLTGLPADNEEAAAERPVAVTINNHPDARPQSGLNQADVVYEMLAEGEVTRMVALYQSEWPEVFGPVRSARDYHIDVARGFDSVFVTHGGSPSALSRLGAGEIPSLNGLHYEGTLFEREAHRQAPHNSYISADHLEEGIREEGIEQERAINSLSFSEDEPDVSSSEAFEAEITYPQGQYNVTYTFDETEEAYMRSSDGDETVDERTSERIGAENIFIMSASHNVIDDEGRRDISLQEGGRGYLLRGGEMYDVDWINQDGRLVPAVEGEEVPLAPGQTWVNVLNAPLGEVVEITDEESL</sequence>
<dbReference type="Gene3D" id="3.50.90.10">
    <property type="entry name" value="YerB-like"/>
    <property type="match status" value="1"/>
</dbReference>
<dbReference type="AlphaFoldDB" id="A0A2P8HLF1"/>
<dbReference type="PROSITE" id="PS51257">
    <property type="entry name" value="PROKAR_LIPOPROTEIN"/>
    <property type="match status" value="1"/>
</dbReference>
<evidence type="ECO:0008006" key="6">
    <source>
        <dbReference type="Google" id="ProtNLM"/>
    </source>
</evidence>